<dbReference type="PANTHER" id="PTHR33048:SF18">
    <property type="entry name" value="INTEGRAL MEMBRANE PROTEIN"/>
    <property type="match status" value="1"/>
</dbReference>
<feature type="transmembrane region" description="Helical" evidence="7">
    <location>
        <begin position="189"/>
        <end position="214"/>
    </location>
</feature>
<reference evidence="9 10" key="1">
    <citation type="submission" date="2015-09" db="EMBL/GenBank/DDBJ databases">
        <title>Host preference determinants of Valsa canker pathogens revealed by comparative genomics.</title>
        <authorList>
            <person name="Yin Z."/>
            <person name="Huang L."/>
        </authorList>
    </citation>
    <scope>NUCLEOTIDE SEQUENCE [LARGE SCALE GENOMIC DNA]</scope>
    <source>
        <strain evidence="9 10">03-1</strain>
    </source>
</reference>
<organism evidence="9 10">
    <name type="scientific">Cytospora schulzeri</name>
    <dbReference type="NCBI Taxonomy" id="448051"/>
    <lineage>
        <taxon>Eukaryota</taxon>
        <taxon>Fungi</taxon>
        <taxon>Dikarya</taxon>
        <taxon>Ascomycota</taxon>
        <taxon>Pezizomycotina</taxon>
        <taxon>Sordariomycetes</taxon>
        <taxon>Sordariomycetidae</taxon>
        <taxon>Diaporthales</taxon>
        <taxon>Cytosporaceae</taxon>
        <taxon>Cytospora</taxon>
    </lineage>
</organism>
<keyword evidence="4 7" id="KW-0472">Membrane</keyword>
<comment type="similarity">
    <text evidence="5">Belongs to the SAT4 family.</text>
</comment>
<dbReference type="AlphaFoldDB" id="A0A423VP69"/>
<dbReference type="InterPro" id="IPR052337">
    <property type="entry name" value="SAT4-like"/>
</dbReference>
<evidence type="ECO:0000313" key="10">
    <source>
        <dbReference type="Proteomes" id="UP000283895"/>
    </source>
</evidence>
<dbReference type="EMBL" id="LKEA01000048">
    <property type="protein sequence ID" value="ROV92799.1"/>
    <property type="molecule type" value="Genomic_DNA"/>
</dbReference>
<gene>
    <name evidence="9" type="ORF">VMCG_09090</name>
</gene>
<evidence type="ECO:0000256" key="1">
    <source>
        <dbReference type="ARBA" id="ARBA00004141"/>
    </source>
</evidence>
<evidence type="ECO:0000256" key="3">
    <source>
        <dbReference type="ARBA" id="ARBA00022989"/>
    </source>
</evidence>
<accession>A0A423VP69</accession>
<dbReference type="OrthoDB" id="10017208at2759"/>
<feature type="domain" description="Rhodopsin" evidence="8">
    <location>
        <begin position="8"/>
        <end position="211"/>
    </location>
</feature>
<comment type="subcellular location">
    <subcellularLocation>
        <location evidence="1">Membrane</location>
        <topology evidence="1">Multi-pass membrane protein</topology>
    </subcellularLocation>
</comment>
<evidence type="ECO:0000259" key="8">
    <source>
        <dbReference type="Pfam" id="PF20684"/>
    </source>
</evidence>
<keyword evidence="3 7" id="KW-1133">Transmembrane helix</keyword>
<feature type="transmembrane region" description="Helical" evidence="7">
    <location>
        <begin position="110"/>
        <end position="135"/>
    </location>
</feature>
<proteinExistence type="inferred from homology"/>
<dbReference type="InterPro" id="IPR049326">
    <property type="entry name" value="Rhodopsin_dom_fungi"/>
</dbReference>
<dbReference type="Proteomes" id="UP000283895">
    <property type="component" value="Unassembled WGS sequence"/>
</dbReference>
<evidence type="ECO:0000256" key="5">
    <source>
        <dbReference type="ARBA" id="ARBA00038359"/>
    </source>
</evidence>
<keyword evidence="10" id="KW-1185">Reference proteome</keyword>
<name>A0A423VP69_9PEZI</name>
<dbReference type="PANTHER" id="PTHR33048">
    <property type="entry name" value="PTH11-LIKE INTEGRAL MEMBRANE PROTEIN (AFU_ORTHOLOGUE AFUA_5G11245)"/>
    <property type="match status" value="1"/>
</dbReference>
<feature type="transmembrane region" description="Helical" evidence="7">
    <location>
        <begin position="33"/>
        <end position="56"/>
    </location>
</feature>
<sequence>MALGGCAMWGIYNGLGHHLADLGPSQIAVQYKLLIAADITWLLGTVSAKLSMLYLYTRIFAISRATKVGALILMLLVTSFGIAFLVIFMTQCHPFDEPWNPVPGGWCRNLVTQEYISCGLNLVLDLSVVILPMPVLWKLQMTTTRKLFITIMFSLGLVTVGVMCWRLQYTAESVVINDYTFTLGTISTISMFELWLGIICVCLPTLGPLVKIYVSPAISKMTSGAYFNRLIRGSRMWSWFTPNNSGRQSTKKERQDNNIPRSGFQRFRNPREPTDTELLQDTVYEFNTWCEAEPPVSSDRQTA</sequence>
<evidence type="ECO:0000256" key="4">
    <source>
        <dbReference type="ARBA" id="ARBA00023136"/>
    </source>
</evidence>
<comment type="caution">
    <text evidence="9">The sequence shown here is derived from an EMBL/GenBank/DDBJ whole genome shotgun (WGS) entry which is preliminary data.</text>
</comment>
<dbReference type="Pfam" id="PF20684">
    <property type="entry name" value="Fung_rhodopsin"/>
    <property type="match status" value="1"/>
</dbReference>
<protein>
    <recommendedName>
        <fullName evidence="8">Rhodopsin domain-containing protein</fullName>
    </recommendedName>
</protein>
<feature type="transmembrane region" description="Helical" evidence="7">
    <location>
        <begin position="147"/>
        <end position="169"/>
    </location>
</feature>
<feature type="region of interest" description="Disordered" evidence="6">
    <location>
        <begin position="242"/>
        <end position="271"/>
    </location>
</feature>
<evidence type="ECO:0000256" key="2">
    <source>
        <dbReference type="ARBA" id="ARBA00022692"/>
    </source>
</evidence>
<evidence type="ECO:0000256" key="6">
    <source>
        <dbReference type="SAM" id="MobiDB-lite"/>
    </source>
</evidence>
<evidence type="ECO:0000313" key="9">
    <source>
        <dbReference type="EMBL" id="ROV92799.1"/>
    </source>
</evidence>
<keyword evidence="2 7" id="KW-0812">Transmembrane</keyword>
<feature type="transmembrane region" description="Helical" evidence="7">
    <location>
        <begin position="68"/>
        <end position="90"/>
    </location>
</feature>
<evidence type="ECO:0000256" key="7">
    <source>
        <dbReference type="SAM" id="Phobius"/>
    </source>
</evidence>
<dbReference type="GO" id="GO:0016020">
    <property type="term" value="C:membrane"/>
    <property type="evidence" value="ECO:0007669"/>
    <property type="project" value="UniProtKB-SubCell"/>
</dbReference>